<sequence length="442" mass="49617">MPDHPTTLSRVRLGPVTLHGATIVLRPPRIDDYSRWRQLRLYDRHRIEPFWSSSPLDWPARHTPRHWIHEYLAGRAGERAARRLGLVIEVDGLLAGQVELAHIDFASGSAELGLWMSSQLARHGIAALATALIVDFAFGTAGLRRITAPISPANVATGAGAQRLGFRREALMARYFDAGGAPQDHELWAITDRTAPREGLTEYWIRHRSGRPPRSEPPPELPDIRPPRRTEVLVAIARYHAGRLLRSADPLWYAQRIRLTDPRHPGLVVRSPEHADLTTGAARWRPAGAGTGRPRGWTFGPARPRRDTPPPDLVLAIEDDGAFVGEVRLFEADMFNRHARLFAWTDPTLPPSSIRRIRTIAIRLVVEYALTVLRMIRVAAEIEPDDIEFAELAARAGMEWEGRLHDFVGVTGRRADHDLWAVTVPDSRTARRLYRTIGAEGR</sequence>
<evidence type="ECO:0000259" key="2">
    <source>
        <dbReference type="PROSITE" id="PS51186"/>
    </source>
</evidence>
<dbReference type="PANTHER" id="PTHR43441">
    <property type="entry name" value="RIBOSOMAL-PROTEIN-SERINE ACETYLTRANSFERASE"/>
    <property type="match status" value="1"/>
</dbReference>
<dbReference type="EMBL" id="JBFAKC010000007">
    <property type="protein sequence ID" value="MEV0709321.1"/>
    <property type="molecule type" value="Genomic_DNA"/>
</dbReference>
<dbReference type="Pfam" id="PF13302">
    <property type="entry name" value="Acetyltransf_3"/>
    <property type="match status" value="1"/>
</dbReference>
<feature type="region of interest" description="Disordered" evidence="1">
    <location>
        <begin position="284"/>
        <end position="304"/>
    </location>
</feature>
<gene>
    <name evidence="3" type="ORF">AB0I48_17310</name>
</gene>
<comment type="caution">
    <text evidence="3">The sequence shown here is derived from an EMBL/GenBank/DDBJ whole genome shotgun (WGS) entry which is preliminary data.</text>
</comment>
<dbReference type="RefSeq" id="WP_357784773.1">
    <property type="nucleotide sequence ID" value="NZ_JBFAKC010000007.1"/>
</dbReference>
<dbReference type="PANTHER" id="PTHR43441:SF10">
    <property type="entry name" value="ACETYLTRANSFERASE"/>
    <property type="match status" value="1"/>
</dbReference>
<name>A0ABV3FVW3_9NOCA</name>
<reference evidence="3 4" key="1">
    <citation type="submission" date="2024-06" db="EMBL/GenBank/DDBJ databases">
        <title>The Natural Products Discovery Center: Release of the First 8490 Sequenced Strains for Exploring Actinobacteria Biosynthetic Diversity.</title>
        <authorList>
            <person name="Kalkreuter E."/>
            <person name="Kautsar S.A."/>
            <person name="Yang D."/>
            <person name="Bader C.D."/>
            <person name="Teijaro C.N."/>
            <person name="Fluegel L."/>
            <person name="Davis C.M."/>
            <person name="Simpson J.R."/>
            <person name="Lauterbach L."/>
            <person name="Steele A.D."/>
            <person name="Gui C."/>
            <person name="Meng S."/>
            <person name="Li G."/>
            <person name="Viehrig K."/>
            <person name="Ye F."/>
            <person name="Su P."/>
            <person name="Kiefer A.F."/>
            <person name="Nichols A."/>
            <person name="Cepeda A.J."/>
            <person name="Yan W."/>
            <person name="Fan B."/>
            <person name="Jiang Y."/>
            <person name="Adhikari A."/>
            <person name="Zheng C.-J."/>
            <person name="Schuster L."/>
            <person name="Cowan T.M."/>
            <person name="Smanski M.J."/>
            <person name="Chevrette M.G."/>
            <person name="De Carvalho L.P.S."/>
            <person name="Shen B."/>
        </authorList>
    </citation>
    <scope>NUCLEOTIDE SEQUENCE [LARGE SCALE GENOMIC DNA]</scope>
    <source>
        <strain evidence="3 4">NPDC050403</strain>
    </source>
</reference>
<dbReference type="Gene3D" id="3.40.630.30">
    <property type="match status" value="2"/>
</dbReference>
<evidence type="ECO:0000313" key="3">
    <source>
        <dbReference type="EMBL" id="MEV0709321.1"/>
    </source>
</evidence>
<dbReference type="Proteomes" id="UP001551695">
    <property type="component" value="Unassembled WGS sequence"/>
</dbReference>
<dbReference type="PROSITE" id="PS51186">
    <property type="entry name" value="GNAT"/>
    <property type="match status" value="1"/>
</dbReference>
<proteinExistence type="predicted"/>
<protein>
    <submittedName>
        <fullName evidence="3">GNAT family protein</fullName>
        <ecNumber evidence="3">2.-.-.-</ecNumber>
    </submittedName>
</protein>
<feature type="compositionally biased region" description="Low complexity" evidence="1">
    <location>
        <begin position="284"/>
        <end position="302"/>
    </location>
</feature>
<dbReference type="InterPro" id="IPR051908">
    <property type="entry name" value="Ribosomal_N-acetyltransferase"/>
</dbReference>
<dbReference type="InterPro" id="IPR016181">
    <property type="entry name" value="Acyl_CoA_acyltransferase"/>
</dbReference>
<feature type="domain" description="N-acetyltransferase" evidence="2">
    <location>
        <begin position="37"/>
        <end position="193"/>
    </location>
</feature>
<accession>A0ABV3FVW3</accession>
<keyword evidence="3" id="KW-0808">Transferase</keyword>
<organism evidence="3 4">
    <name type="scientific">Nocardia aurea</name>
    <dbReference type="NCBI Taxonomy" id="2144174"/>
    <lineage>
        <taxon>Bacteria</taxon>
        <taxon>Bacillati</taxon>
        <taxon>Actinomycetota</taxon>
        <taxon>Actinomycetes</taxon>
        <taxon>Mycobacteriales</taxon>
        <taxon>Nocardiaceae</taxon>
        <taxon>Nocardia</taxon>
    </lineage>
</organism>
<dbReference type="InterPro" id="IPR000182">
    <property type="entry name" value="GNAT_dom"/>
</dbReference>
<evidence type="ECO:0000313" key="4">
    <source>
        <dbReference type="Proteomes" id="UP001551695"/>
    </source>
</evidence>
<dbReference type="SUPFAM" id="SSF55729">
    <property type="entry name" value="Acyl-CoA N-acyltransferases (Nat)"/>
    <property type="match status" value="2"/>
</dbReference>
<evidence type="ECO:0000256" key="1">
    <source>
        <dbReference type="SAM" id="MobiDB-lite"/>
    </source>
</evidence>
<dbReference type="GO" id="GO:0016740">
    <property type="term" value="F:transferase activity"/>
    <property type="evidence" value="ECO:0007669"/>
    <property type="project" value="UniProtKB-KW"/>
</dbReference>
<keyword evidence="4" id="KW-1185">Reference proteome</keyword>
<dbReference type="EC" id="2.-.-.-" evidence="3"/>
<feature type="region of interest" description="Disordered" evidence="1">
    <location>
        <begin position="206"/>
        <end position="226"/>
    </location>
</feature>